<gene>
    <name evidence="4" type="primary">bamB_2</name>
    <name evidence="4" type="ORF">Pla175_04130</name>
</gene>
<dbReference type="EMBL" id="CP036291">
    <property type="protein sequence ID" value="QDU87058.1"/>
    <property type="molecule type" value="Genomic_DNA"/>
</dbReference>
<keyword evidence="2" id="KW-0732">Signal</keyword>
<evidence type="ECO:0000313" key="5">
    <source>
        <dbReference type="Proteomes" id="UP000317429"/>
    </source>
</evidence>
<reference evidence="4 5" key="1">
    <citation type="submission" date="2019-02" db="EMBL/GenBank/DDBJ databases">
        <title>Deep-cultivation of Planctomycetes and their phenomic and genomic characterization uncovers novel biology.</title>
        <authorList>
            <person name="Wiegand S."/>
            <person name="Jogler M."/>
            <person name="Boedeker C."/>
            <person name="Pinto D."/>
            <person name="Vollmers J."/>
            <person name="Rivas-Marin E."/>
            <person name="Kohn T."/>
            <person name="Peeters S.H."/>
            <person name="Heuer A."/>
            <person name="Rast P."/>
            <person name="Oberbeckmann S."/>
            <person name="Bunk B."/>
            <person name="Jeske O."/>
            <person name="Meyerdierks A."/>
            <person name="Storesund J.E."/>
            <person name="Kallscheuer N."/>
            <person name="Luecker S."/>
            <person name="Lage O.M."/>
            <person name="Pohl T."/>
            <person name="Merkel B.J."/>
            <person name="Hornburger P."/>
            <person name="Mueller R.-W."/>
            <person name="Bruemmer F."/>
            <person name="Labrenz M."/>
            <person name="Spormann A.M."/>
            <person name="Op den Camp H."/>
            <person name="Overmann J."/>
            <person name="Amann R."/>
            <person name="Jetten M.S.M."/>
            <person name="Mascher T."/>
            <person name="Medema M.H."/>
            <person name="Devos D.P."/>
            <person name="Kaster A.-K."/>
            <person name="Ovreas L."/>
            <person name="Rohde M."/>
            <person name="Galperin M.Y."/>
            <person name="Jogler C."/>
        </authorList>
    </citation>
    <scope>NUCLEOTIDE SEQUENCE [LARGE SCALE GENOMIC DNA]</scope>
    <source>
        <strain evidence="4 5">Pla175</strain>
    </source>
</reference>
<evidence type="ECO:0000256" key="2">
    <source>
        <dbReference type="SAM" id="SignalP"/>
    </source>
</evidence>
<dbReference type="OrthoDB" id="9815737at2"/>
<evidence type="ECO:0000259" key="3">
    <source>
        <dbReference type="Pfam" id="PF13360"/>
    </source>
</evidence>
<dbReference type="Proteomes" id="UP000317429">
    <property type="component" value="Chromosome"/>
</dbReference>
<feature type="chain" id="PRO_5022087750" evidence="2">
    <location>
        <begin position="21"/>
        <end position="467"/>
    </location>
</feature>
<proteinExistence type="predicted"/>
<evidence type="ECO:0000313" key="4">
    <source>
        <dbReference type="EMBL" id="QDU87058.1"/>
    </source>
</evidence>
<evidence type="ECO:0000256" key="1">
    <source>
        <dbReference type="SAM" id="MobiDB-lite"/>
    </source>
</evidence>
<dbReference type="AlphaFoldDB" id="A0A518D6E8"/>
<dbReference type="Pfam" id="PF13360">
    <property type="entry name" value="PQQ_2"/>
    <property type="match status" value="1"/>
</dbReference>
<dbReference type="InterPro" id="IPR011047">
    <property type="entry name" value="Quinoprotein_ADH-like_sf"/>
</dbReference>
<feature type="signal peptide" evidence="2">
    <location>
        <begin position="1"/>
        <end position="20"/>
    </location>
</feature>
<accession>A0A518D6E8</accession>
<protein>
    <submittedName>
        <fullName evidence="4">Outer membrane protein assembly factor BamB</fullName>
    </submittedName>
</protein>
<dbReference type="SMART" id="SM00564">
    <property type="entry name" value="PQQ"/>
    <property type="match status" value="3"/>
</dbReference>
<dbReference type="PANTHER" id="PTHR34512:SF30">
    <property type="entry name" value="OUTER MEMBRANE PROTEIN ASSEMBLY FACTOR BAMB"/>
    <property type="match status" value="1"/>
</dbReference>
<dbReference type="Gene3D" id="2.130.10.10">
    <property type="entry name" value="YVTN repeat-like/Quinoprotein amine dehydrogenase"/>
    <property type="match status" value="2"/>
</dbReference>
<dbReference type="InterPro" id="IPR015943">
    <property type="entry name" value="WD40/YVTN_repeat-like_dom_sf"/>
</dbReference>
<dbReference type="SUPFAM" id="SSF50998">
    <property type="entry name" value="Quinoprotein alcohol dehydrogenase-like"/>
    <property type="match status" value="1"/>
</dbReference>
<feature type="domain" description="Pyrrolo-quinoline quinone repeat" evidence="3">
    <location>
        <begin position="103"/>
        <end position="377"/>
    </location>
</feature>
<sequence precursor="true">MPARLGGLILALAAAQPAFTQQPADGRGASDAPTSLSTRATGSDWPDFLGPHRDGKSAETGLALGFSGEGPPIVWRCDLGQSYAAPTVALGRLLHFGRHGDQARLTCRNAETGDELWTIEHPTDFTDMLGYNNGPRASPVVDGGRAYTMSADGVLQCVTLADGKLVWRIDTTEKFGVVKNFFGVGGTPVVWGELLIANIGGSPAGSPSDVYAASGRVEGNGTGIVAFNKRTGEVVWQATDELASYSSPIIHQHAGQTWLLALARGGLVGLNPADGAVRFEFAWRSRKLESVNASTPVAAGDRVFISEAYEPGGAVLRLTDAQPEVVWSDGERRRDKSMELHWNTPVLLDGYLYGSSGQHAGQAELRCVEFATGRVAWGEPGLGRASLLLADGKLICLSEDGTLRLLKATPDAYTQLAEWTPRSADGEPLLGYPAWAAPVLSHGLLYVRGADRLLCLDVSGGRTLKNN</sequence>
<keyword evidence="5" id="KW-1185">Reference proteome</keyword>
<feature type="region of interest" description="Disordered" evidence="1">
    <location>
        <begin position="20"/>
        <end position="54"/>
    </location>
</feature>
<feature type="compositionally biased region" description="Polar residues" evidence="1">
    <location>
        <begin position="32"/>
        <end position="41"/>
    </location>
</feature>
<name>A0A518D6E8_9BACT</name>
<dbReference type="KEGG" id="pnd:Pla175_04130"/>
<dbReference type="InterPro" id="IPR018391">
    <property type="entry name" value="PQQ_b-propeller_rpt"/>
</dbReference>
<dbReference type="InterPro" id="IPR002372">
    <property type="entry name" value="PQQ_rpt_dom"/>
</dbReference>
<dbReference type="PANTHER" id="PTHR34512">
    <property type="entry name" value="CELL SURFACE PROTEIN"/>
    <property type="match status" value="1"/>
</dbReference>
<organism evidence="4 5">
    <name type="scientific">Pirellulimonas nuda</name>
    <dbReference type="NCBI Taxonomy" id="2528009"/>
    <lineage>
        <taxon>Bacteria</taxon>
        <taxon>Pseudomonadati</taxon>
        <taxon>Planctomycetota</taxon>
        <taxon>Planctomycetia</taxon>
        <taxon>Pirellulales</taxon>
        <taxon>Lacipirellulaceae</taxon>
        <taxon>Pirellulimonas</taxon>
    </lineage>
</organism>
<dbReference type="RefSeq" id="WP_145280857.1">
    <property type="nucleotide sequence ID" value="NZ_CP036291.1"/>
</dbReference>